<accession>A0A9W6NGI0</accession>
<gene>
    <name evidence="1" type="ORF">GCM10017655_29070</name>
</gene>
<comment type="caution">
    <text evidence="1">The sequence shown here is derived from an EMBL/GenBank/DDBJ whole genome shotgun (WGS) entry which is preliminary data.</text>
</comment>
<dbReference type="Proteomes" id="UP001143328">
    <property type="component" value="Unassembled WGS sequence"/>
</dbReference>
<evidence type="ECO:0000313" key="2">
    <source>
        <dbReference type="Proteomes" id="UP001143328"/>
    </source>
</evidence>
<evidence type="ECO:0000313" key="1">
    <source>
        <dbReference type="EMBL" id="GLK89845.1"/>
    </source>
</evidence>
<proteinExistence type="predicted"/>
<dbReference type="EMBL" id="BSFN01000008">
    <property type="protein sequence ID" value="GLK89845.1"/>
    <property type="molecule type" value="Genomic_DNA"/>
</dbReference>
<dbReference type="AlphaFoldDB" id="A0A9W6NGI0"/>
<reference evidence="1" key="2">
    <citation type="submission" date="2023-01" db="EMBL/GenBank/DDBJ databases">
        <authorList>
            <person name="Sun Q."/>
            <person name="Evtushenko L."/>
        </authorList>
    </citation>
    <scope>NUCLEOTIDE SEQUENCE</scope>
    <source>
        <strain evidence="1">VKM B-2935</strain>
    </source>
</reference>
<protein>
    <submittedName>
        <fullName evidence="1">Uncharacterized protein</fullName>
    </submittedName>
</protein>
<organism evidence="1 2">
    <name type="scientific">Pseudomonas turukhanskensis</name>
    <dbReference type="NCBI Taxonomy" id="1806536"/>
    <lineage>
        <taxon>Bacteria</taxon>
        <taxon>Pseudomonadati</taxon>
        <taxon>Pseudomonadota</taxon>
        <taxon>Gammaproteobacteria</taxon>
        <taxon>Pseudomonadales</taxon>
        <taxon>Pseudomonadaceae</taxon>
        <taxon>Pseudomonas</taxon>
    </lineage>
</organism>
<reference evidence="1" key="1">
    <citation type="journal article" date="2014" name="Int. J. Syst. Evol. Microbiol.">
        <title>Complete genome sequence of Corynebacterium casei LMG S-19264T (=DSM 44701T), isolated from a smear-ripened cheese.</title>
        <authorList>
            <consortium name="US DOE Joint Genome Institute (JGI-PGF)"/>
            <person name="Walter F."/>
            <person name="Albersmeier A."/>
            <person name="Kalinowski J."/>
            <person name="Ruckert C."/>
        </authorList>
    </citation>
    <scope>NUCLEOTIDE SEQUENCE</scope>
    <source>
        <strain evidence="1">VKM B-2935</strain>
    </source>
</reference>
<sequence length="56" mass="6208">MLQEDDWTLQAVASTADFMNAKTVSRLQLLQLLPDCGSTDTQCTPESLTRLKLPVL</sequence>
<keyword evidence="2" id="KW-1185">Reference proteome</keyword>
<name>A0A9W6NGI0_9PSED</name>